<name>A0ABR9V3P3_9CHRO</name>
<dbReference type="Proteomes" id="UP000654604">
    <property type="component" value="Unassembled WGS sequence"/>
</dbReference>
<keyword evidence="3" id="KW-1185">Reference proteome</keyword>
<evidence type="ECO:0000313" key="2">
    <source>
        <dbReference type="EMBL" id="MBE9222520.1"/>
    </source>
</evidence>
<feature type="signal peptide" evidence="1">
    <location>
        <begin position="1"/>
        <end position="22"/>
    </location>
</feature>
<dbReference type="EMBL" id="JADEWC010000013">
    <property type="protein sequence ID" value="MBE9222520.1"/>
    <property type="molecule type" value="Genomic_DNA"/>
</dbReference>
<proteinExistence type="predicted"/>
<gene>
    <name evidence="2" type="ORF">IQ215_07390</name>
</gene>
<evidence type="ECO:0000256" key="1">
    <source>
        <dbReference type="SAM" id="SignalP"/>
    </source>
</evidence>
<reference evidence="2 3" key="1">
    <citation type="submission" date="2020-10" db="EMBL/GenBank/DDBJ databases">
        <authorList>
            <person name="Castelo-Branco R."/>
            <person name="Eusebio N."/>
            <person name="Adriana R."/>
            <person name="Vieira A."/>
            <person name="Brugerolle De Fraissinette N."/>
            <person name="Rezende De Castro R."/>
            <person name="Schneider M.P."/>
            <person name="Vasconcelos V."/>
            <person name="Leao P.N."/>
        </authorList>
    </citation>
    <scope>NUCLEOTIDE SEQUENCE [LARGE SCALE GENOMIC DNA]</scope>
    <source>
        <strain evidence="2 3">LEGE 03274</strain>
    </source>
</reference>
<keyword evidence="1" id="KW-0732">Signal</keyword>
<evidence type="ECO:0000313" key="3">
    <source>
        <dbReference type="Proteomes" id="UP000654604"/>
    </source>
</evidence>
<protein>
    <submittedName>
        <fullName evidence="2">Peptidase S1</fullName>
    </submittedName>
</protein>
<feature type="chain" id="PRO_5045597561" evidence="1">
    <location>
        <begin position="23"/>
        <end position="158"/>
    </location>
</feature>
<comment type="caution">
    <text evidence="2">The sequence shown here is derived from an EMBL/GenBank/DDBJ whole genome shotgun (WGS) entry which is preliminary data.</text>
</comment>
<organism evidence="2 3">
    <name type="scientific">Cyanobacterium stanieri LEGE 03274</name>
    <dbReference type="NCBI Taxonomy" id="1828756"/>
    <lineage>
        <taxon>Bacteria</taxon>
        <taxon>Bacillati</taxon>
        <taxon>Cyanobacteriota</taxon>
        <taxon>Cyanophyceae</taxon>
        <taxon>Oscillatoriophycideae</taxon>
        <taxon>Chroococcales</taxon>
        <taxon>Geminocystaceae</taxon>
        <taxon>Cyanobacterium</taxon>
    </lineage>
</organism>
<sequence length="158" mass="17154">MIRKLVYFSATILSAIAFGASAQNHQLSPNYGETRLSADFYPDPHTVSVQAGGSIEASNLGYSCTGTISDAPDYRIRFTGGGSRPLIISVDSAYDTTLIINDPDGQWFCDDDSGTSRAHNPSIRFNSPKSGQYDVWVGTFNPGEIREATLYISELDSQ</sequence>
<dbReference type="RefSeq" id="WP_193800679.1">
    <property type="nucleotide sequence ID" value="NZ_JADEWC010000013.1"/>
</dbReference>
<accession>A0ABR9V3P3</accession>